<evidence type="ECO:0000256" key="1">
    <source>
        <dbReference type="ARBA" id="ARBA00010199"/>
    </source>
</evidence>
<feature type="transmembrane region" description="Helical" evidence="2">
    <location>
        <begin position="307"/>
        <end position="326"/>
    </location>
</feature>
<feature type="transmembrane region" description="Helical" evidence="2">
    <location>
        <begin position="453"/>
        <end position="474"/>
    </location>
</feature>
<feature type="transmembrane region" description="Helical" evidence="2">
    <location>
        <begin position="480"/>
        <end position="500"/>
    </location>
</feature>
<dbReference type="RefSeq" id="XP_009842805.1">
    <property type="nucleotide sequence ID" value="XM_009844503.1"/>
</dbReference>
<dbReference type="EMBL" id="KI913194">
    <property type="protein sequence ID" value="ETV67684.1"/>
    <property type="molecule type" value="Genomic_DNA"/>
</dbReference>
<dbReference type="GO" id="GO:0016020">
    <property type="term" value="C:membrane"/>
    <property type="evidence" value="ECO:0007669"/>
    <property type="project" value="InterPro"/>
</dbReference>
<feature type="transmembrane region" description="Helical" evidence="2">
    <location>
        <begin position="104"/>
        <end position="123"/>
    </location>
</feature>
<feature type="transmembrane region" description="Helical" evidence="2">
    <location>
        <begin position="419"/>
        <end position="441"/>
    </location>
</feature>
<evidence type="ECO:0008006" key="4">
    <source>
        <dbReference type="Google" id="ProtNLM"/>
    </source>
</evidence>
<dbReference type="PANTHER" id="PTHR11206">
    <property type="entry name" value="MULTIDRUG RESISTANCE PROTEIN"/>
    <property type="match status" value="1"/>
</dbReference>
<sequence>MATDYARVPMQPRRGREREMVSCVALSDETPTEHTKLLSSSVSHSTQSRALLMAQLGQVVGWYELRPLLGLALPLVLSSTLDHVSAVVPVMMMGHLSANTSKEYISAIAMGMTFLLLTAWTVVWGTGSAMDTLCSQSFGAGQATDLGLVFQAGWLAGNLLLAPTMVLGIFCKDILLLFGQTDDVATLASHLVLIMLPILPVALFYDLLRRVLQSQNIVTPLMGVSCVSVVATIAINYVLMFHTPLGYLGRAVAVVIMALLAPLLLWPYLVQSNVYRQEWKGWDLHAAWTLVPEVLHLGISGAAMQGFELWGISIASIVAAFGRVGMLPNAEVAISADVCMHGFRGFFHMLYGPVAVAGSVRVGNALGANDPQRARTAAWQCIGMCGLLGMVAAICMVSFRHSFPYAYTPDDNIVTLTAQLLLVCAPFQTAVAIYVGIMGVFRGSGQQTRGAIVNGVANLLIGLPLGLMLANMVADGIVGLWLGISVAFLICAVYGIVWLMQVDWEGLANDAHVRTQDTHHAGQDDSVVALP</sequence>
<feature type="transmembrane region" description="Helical" evidence="2">
    <location>
        <begin position="217"/>
        <end position="239"/>
    </location>
</feature>
<dbReference type="NCBIfam" id="TIGR00797">
    <property type="entry name" value="matE"/>
    <property type="match status" value="1"/>
</dbReference>
<dbReference type="STRING" id="112090.W4FLJ5"/>
<feature type="transmembrane region" description="Helical" evidence="2">
    <location>
        <begin position="378"/>
        <end position="399"/>
    </location>
</feature>
<comment type="similarity">
    <text evidence="1">Belongs to the multi antimicrobial extrusion (MATE) (TC 2.A.66.1) family.</text>
</comment>
<feature type="transmembrane region" description="Helical" evidence="2">
    <location>
        <begin position="71"/>
        <end position="92"/>
    </location>
</feature>
<dbReference type="OrthoDB" id="2126698at2759"/>
<dbReference type="GO" id="GO:0015297">
    <property type="term" value="F:antiporter activity"/>
    <property type="evidence" value="ECO:0007669"/>
    <property type="project" value="InterPro"/>
</dbReference>
<gene>
    <name evidence="3" type="ORF">H257_16155</name>
</gene>
<evidence type="ECO:0000256" key="2">
    <source>
        <dbReference type="SAM" id="Phobius"/>
    </source>
</evidence>
<dbReference type="InterPro" id="IPR002528">
    <property type="entry name" value="MATE_fam"/>
</dbReference>
<feature type="transmembrane region" description="Helical" evidence="2">
    <location>
        <begin position="184"/>
        <end position="205"/>
    </location>
</feature>
<protein>
    <recommendedName>
        <fullName evidence="4">MATE efflux family protein</fullName>
    </recommendedName>
</protein>
<accession>W4FLJ5</accession>
<dbReference type="AlphaFoldDB" id="W4FLJ5"/>
<dbReference type="GO" id="GO:0042910">
    <property type="term" value="F:xenobiotic transmembrane transporter activity"/>
    <property type="evidence" value="ECO:0007669"/>
    <property type="project" value="InterPro"/>
</dbReference>
<dbReference type="Pfam" id="PF01554">
    <property type="entry name" value="MatE"/>
    <property type="match status" value="2"/>
</dbReference>
<evidence type="ECO:0000313" key="3">
    <source>
        <dbReference type="EMBL" id="ETV67684.1"/>
    </source>
</evidence>
<reference evidence="3" key="1">
    <citation type="submission" date="2013-12" db="EMBL/GenBank/DDBJ databases">
        <title>The Genome Sequence of Aphanomyces astaci APO3.</title>
        <authorList>
            <consortium name="The Broad Institute Genomics Platform"/>
            <person name="Russ C."/>
            <person name="Tyler B."/>
            <person name="van West P."/>
            <person name="Dieguez-Uribeondo J."/>
            <person name="Young S.K."/>
            <person name="Zeng Q."/>
            <person name="Gargeya S."/>
            <person name="Fitzgerald M."/>
            <person name="Abouelleil A."/>
            <person name="Alvarado L."/>
            <person name="Chapman S.B."/>
            <person name="Gainer-Dewar J."/>
            <person name="Goldberg J."/>
            <person name="Griggs A."/>
            <person name="Gujja S."/>
            <person name="Hansen M."/>
            <person name="Howarth C."/>
            <person name="Imamovic A."/>
            <person name="Ireland A."/>
            <person name="Larimer J."/>
            <person name="McCowan C."/>
            <person name="Murphy C."/>
            <person name="Pearson M."/>
            <person name="Poon T.W."/>
            <person name="Priest M."/>
            <person name="Roberts A."/>
            <person name="Saif S."/>
            <person name="Shea T."/>
            <person name="Sykes S."/>
            <person name="Wortman J."/>
            <person name="Nusbaum C."/>
            <person name="Birren B."/>
        </authorList>
    </citation>
    <scope>NUCLEOTIDE SEQUENCE [LARGE SCALE GENOMIC DNA]</scope>
    <source>
        <strain evidence="3">APO3</strain>
    </source>
</reference>
<dbReference type="VEuPathDB" id="FungiDB:H257_16155"/>
<keyword evidence="2" id="KW-0812">Transmembrane</keyword>
<proteinExistence type="inferred from homology"/>
<keyword evidence="2" id="KW-0472">Membrane</keyword>
<organism evidence="3">
    <name type="scientific">Aphanomyces astaci</name>
    <name type="common">Crayfish plague agent</name>
    <dbReference type="NCBI Taxonomy" id="112090"/>
    <lineage>
        <taxon>Eukaryota</taxon>
        <taxon>Sar</taxon>
        <taxon>Stramenopiles</taxon>
        <taxon>Oomycota</taxon>
        <taxon>Saprolegniomycetes</taxon>
        <taxon>Saprolegniales</taxon>
        <taxon>Verrucalvaceae</taxon>
        <taxon>Aphanomyces</taxon>
    </lineage>
</organism>
<dbReference type="GeneID" id="20818151"/>
<feature type="transmembrane region" description="Helical" evidence="2">
    <location>
        <begin position="251"/>
        <end position="270"/>
    </location>
</feature>
<keyword evidence="2" id="KW-1133">Transmembrane helix</keyword>
<name>W4FLJ5_APHAT</name>
<feature type="transmembrane region" description="Helical" evidence="2">
    <location>
        <begin position="346"/>
        <end position="366"/>
    </location>
</feature>